<dbReference type="Proteomes" id="UP000061489">
    <property type="component" value="Chromosome"/>
</dbReference>
<dbReference type="AlphaFoldDB" id="W5YGU0"/>
<organism evidence="3 4">
    <name type="scientific">Marinobacter similis</name>
    <dbReference type="NCBI Taxonomy" id="1420916"/>
    <lineage>
        <taxon>Bacteria</taxon>
        <taxon>Pseudomonadati</taxon>
        <taxon>Pseudomonadota</taxon>
        <taxon>Gammaproteobacteria</taxon>
        <taxon>Pseudomonadales</taxon>
        <taxon>Marinobacteraceae</taxon>
        <taxon>Marinobacter</taxon>
    </lineage>
</organism>
<keyword evidence="2" id="KW-1133">Transmembrane helix</keyword>
<feature type="compositionally biased region" description="Polar residues" evidence="1">
    <location>
        <begin position="224"/>
        <end position="239"/>
    </location>
</feature>
<feature type="compositionally biased region" description="Basic and acidic residues" evidence="1">
    <location>
        <begin position="105"/>
        <end position="121"/>
    </location>
</feature>
<evidence type="ECO:0000313" key="4">
    <source>
        <dbReference type="Proteomes" id="UP000061489"/>
    </source>
</evidence>
<keyword evidence="2" id="KW-0812">Transmembrane</keyword>
<evidence type="ECO:0000256" key="1">
    <source>
        <dbReference type="SAM" id="MobiDB-lite"/>
    </source>
</evidence>
<dbReference type="KEGG" id="msx:AU14_05705"/>
<dbReference type="RefSeq" id="WP_041339556.1">
    <property type="nucleotide sequence ID" value="NZ_CP007151.1"/>
</dbReference>
<feature type="compositionally biased region" description="Basic residues" evidence="1">
    <location>
        <begin position="208"/>
        <end position="218"/>
    </location>
</feature>
<dbReference type="STRING" id="1420916.AU14_05705"/>
<feature type="region of interest" description="Disordered" evidence="1">
    <location>
        <begin position="97"/>
        <end position="127"/>
    </location>
</feature>
<reference evidence="3 4" key="1">
    <citation type="journal article" date="2014" name="Genome Announc.">
        <title>Draft Genome Sequences of Marinobacter similis A3d10T and Marinobacter salarius R9SW1T.</title>
        <authorList>
            <person name="Ivanova E.P."/>
            <person name="Ng H.J."/>
            <person name="Webb H.K."/>
            <person name="Feng G."/>
            <person name="Oshima K."/>
            <person name="Hattori M."/>
            <person name="Ohkuma M."/>
            <person name="Sergeev A.F."/>
            <person name="Mikhailov V.V."/>
            <person name="Crawford R.J."/>
            <person name="Sawabe T."/>
        </authorList>
    </citation>
    <scope>NUCLEOTIDE SEQUENCE [LARGE SCALE GENOMIC DNA]</scope>
    <source>
        <strain evidence="3 4">A3d10</strain>
    </source>
</reference>
<name>W5YGU0_9GAMM</name>
<protein>
    <submittedName>
        <fullName evidence="3">Uncharacterized protein</fullName>
    </submittedName>
</protein>
<accession>W5YGU0</accession>
<feature type="transmembrane region" description="Helical" evidence="2">
    <location>
        <begin position="12"/>
        <end position="31"/>
    </location>
</feature>
<gene>
    <name evidence="3" type="ORF">AU14_05705</name>
</gene>
<evidence type="ECO:0000256" key="2">
    <source>
        <dbReference type="SAM" id="Phobius"/>
    </source>
</evidence>
<evidence type="ECO:0000313" key="3">
    <source>
        <dbReference type="EMBL" id="AHI28296.1"/>
    </source>
</evidence>
<feature type="region of interest" description="Disordered" evidence="1">
    <location>
        <begin position="204"/>
        <end position="239"/>
    </location>
</feature>
<dbReference type="EMBL" id="CP007151">
    <property type="protein sequence ID" value="AHI28296.1"/>
    <property type="molecule type" value="Genomic_DNA"/>
</dbReference>
<dbReference type="OrthoDB" id="6181469at2"/>
<dbReference type="HOGENOM" id="CLU_100481_0_0_6"/>
<sequence>MDWISQHHDSLTALTSIGTLLIWLVYAQLLYKGYRRQRRPRLIINRGKRKDINALCIISNMSAEPVFIEYIVAELETSRGSIVMDVTDFERDYFERGYGDQGEGDEQHEPDEIPDRVRDNTRQGPVQPGDFLHIGTFQNIVRRMARQAKIEMQGFLPAGDLEFERLTIQLIGIYGPEDLPMGAERSFTLRAKGEQCDLAPQTWDTKHKNSRRQRHRLRDKLEQLNRSPFTVSPTLQESN</sequence>
<proteinExistence type="predicted"/>
<keyword evidence="2" id="KW-0472">Membrane</keyword>
<keyword evidence="4" id="KW-1185">Reference proteome</keyword>